<feature type="region of interest" description="Disordered" evidence="1">
    <location>
        <begin position="1"/>
        <end position="162"/>
    </location>
</feature>
<proteinExistence type="predicted"/>
<feature type="compositionally biased region" description="Polar residues" evidence="1">
    <location>
        <begin position="15"/>
        <end position="32"/>
    </location>
</feature>
<accession>A0AAV9JWD1</accession>
<dbReference type="AlphaFoldDB" id="A0AAV9JWD1"/>
<name>A0AAV9JWD1_9PEZI</name>
<keyword evidence="3" id="KW-1185">Reference proteome</keyword>
<feature type="region of interest" description="Disordered" evidence="1">
    <location>
        <begin position="247"/>
        <end position="276"/>
    </location>
</feature>
<comment type="caution">
    <text evidence="2">The sequence shown here is derived from an EMBL/GenBank/DDBJ whole genome shotgun (WGS) entry which is preliminary data.</text>
</comment>
<sequence>MAGFTPINAAVQQEVPATQTSGGEQATSSTTRSRPKTVAAEYLGCGETEQAAPVVSQALHGPGTKKATGKGKKRASTTSAASKAKRRKSNDVSDSMSVSKGSAHQQEDAQQAPKAAKAKTKRKATVPNTDQDAADTTETTRPLPVYAPATTVGSLHSRPQTTSLDGVRAASGYGHTVYNGGLTPITVQTGIKTTQPQLNNASEDHSVAARSSTRHRRTSVVQPSKLAPVEEEDDLDMIIESLPSQVSRKTVAGKRQLPTPVNSDPGSLNIRKQPSRKSKEVLSIQTDEDFLELVDTDDDDAMADLAEAVEETAVRRERTPPPRTVKQNTRAVDEYDDYGGALFSEAEKQLLDELRASTQDSTNKRIVRKSFPPPVLDRSPIFGATNGTVLRTCFRVGEALNVGCHAVRTNKNVMLELYARVTSSWREGKPGRKQHFVFQDMYHDKQPHVSGTFGLWDQSRLWELDSTAFLVPRKEGIMCRVIARMRRDGLKWRLEMLSIWEASWEDVDFVAGIYAKEEDC</sequence>
<organism evidence="2 3">
    <name type="scientific">Oleoguttula mirabilis</name>
    <dbReference type="NCBI Taxonomy" id="1507867"/>
    <lineage>
        <taxon>Eukaryota</taxon>
        <taxon>Fungi</taxon>
        <taxon>Dikarya</taxon>
        <taxon>Ascomycota</taxon>
        <taxon>Pezizomycotina</taxon>
        <taxon>Dothideomycetes</taxon>
        <taxon>Dothideomycetidae</taxon>
        <taxon>Mycosphaerellales</taxon>
        <taxon>Teratosphaeriaceae</taxon>
        <taxon>Oleoguttula</taxon>
    </lineage>
</organism>
<feature type="region of interest" description="Disordered" evidence="1">
    <location>
        <begin position="198"/>
        <end position="221"/>
    </location>
</feature>
<feature type="compositionally biased region" description="Polar residues" evidence="1">
    <location>
        <begin position="151"/>
        <end position="162"/>
    </location>
</feature>
<dbReference type="EMBL" id="JAVFHQ010000004">
    <property type="protein sequence ID" value="KAK4549380.1"/>
    <property type="molecule type" value="Genomic_DNA"/>
</dbReference>
<evidence type="ECO:0000313" key="3">
    <source>
        <dbReference type="Proteomes" id="UP001324427"/>
    </source>
</evidence>
<evidence type="ECO:0000313" key="2">
    <source>
        <dbReference type="EMBL" id="KAK4549380.1"/>
    </source>
</evidence>
<gene>
    <name evidence="2" type="ORF">LTR36_006377</name>
</gene>
<dbReference type="Proteomes" id="UP001324427">
    <property type="component" value="Unassembled WGS sequence"/>
</dbReference>
<feature type="compositionally biased region" description="Low complexity" evidence="1">
    <location>
        <begin position="129"/>
        <end position="140"/>
    </location>
</feature>
<evidence type="ECO:0000256" key="1">
    <source>
        <dbReference type="SAM" id="MobiDB-lite"/>
    </source>
</evidence>
<feature type="compositionally biased region" description="Polar residues" evidence="1">
    <location>
        <begin position="92"/>
        <end position="104"/>
    </location>
</feature>
<feature type="compositionally biased region" description="Polar residues" evidence="1">
    <location>
        <begin position="259"/>
        <end position="272"/>
    </location>
</feature>
<reference evidence="2 3" key="1">
    <citation type="submission" date="2021-11" db="EMBL/GenBank/DDBJ databases">
        <title>Black yeast isolated from Biological Soil Crust.</title>
        <authorList>
            <person name="Kurbessoian T."/>
        </authorList>
    </citation>
    <scope>NUCLEOTIDE SEQUENCE [LARGE SCALE GENOMIC DNA]</scope>
    <source>
        <strain evidence="2 3">CCFEE 5522</strain>
    </source>
</reference>
<protein>
    <submittedName>
        <fullName evidence="2">Uncharacterized protein</fullName>
    </submittedName>
</protein>